<comment type="caution">
    <text evidence="6">The sequence shown here is derived from an EMBL/GenBank/DDBJ whole genome shotgun (WGS) entry which is preliminary data.</text>
</comment>
<dbReference type="SUPFAM" id="SSF52540">
    <property type="entry name" value="P-loop containing nucleoside triphosphate hydrolases"/>
    <property type="match status" value="1"/>
</dbReference>
<organism evidence="6 7">
    <name type="scientific">Pontibacter populi</name>
    <dbReference type="NCBI Taxonomy" id="890055"/>
    <lineage>
        <taxon>Bacteria</taxon>
        <taxon>Pseudomonadati</taxon>
        <taxon>Bacteroidota</taxon>
        <taxon>Cytophagia</taxon>
        <taxon>Cytophagales</taxon>
        <taxon>Hymenobacteraceae</taxon>
        <taxon>Pontibacter</taxon>
    </lineage>
</organism>
<evidence type="ECO:0000256" key="2">
    <source>
        <dbReference type="ARBA" id="ARBA00022840"/>
    </source>
</evidence>
<proteinExistence type="predicted"/>
<evidence type="ECO:0000259" key="5">
    <source>
        <dbReference type="SMART" id="SM00534"/>
    </source>
</evidence>
<protein>
    <recommendedName>
        <fullName evidence="5">DNA mismatch repair proteins mutS family domain-containing protein</fullName>
    </recommendedName>
</protein>
<feature type="coiled-coil region" evidence="4">
    <location>
        <begin position="96"/>
        <end position="123"/>
    </location>
</feature>
<dbReference type="InterPro" id="IPR000432">
    <property type="entry name" value="DNA_mismatch_repair_MutS_C"/>
</dbReference>
<gene>
    <name evidence="6" type="ORF">ABS362_09790</name>
</gene>
<dbReference type="Proteomes" id="UP001476807">
    <property type="component" value="Unassembled WGS sequence"/>
</dbReference>
<dbReference type="PANTHER" id="PTHR11361:SF99">
    <property type="entry name" value="DNA MISMATCH REPAIR PROTEIN"/>
    <property type="match status" value="1"/>
</dbReference>
<dbReference type="SMART" id="SM00534">
    <property type="entry name" value="MUTSac"/>
    <property type="match status" value="1"/>
</dbReference>
<evidence type="ECO:0000256" key="4">
    <source>
        <dbReference type="SAM" id="Coils"/>
    </source>
</evidence>
<dbReference type="Pfam" id="PF00488">
    <property type="entry name" value="MutS_V"/>
    <property type="match status" value="1"/>
</dbReference>
<sequence length="428" mass="49138">MMQIHDLKLKEDVLPFFNFTNNTYSEEQLLYLLTTPPVTEAEVRDRTTVIKGMLANWAVMENFTYRKLDLLEVHTFMVAIAGTGLNKKKLQSWLRLKTSETERQQLQSKLVQLIQLLNGLQAQYLNRLNSAVFPEQFKSDLVRTVSFLNSLNLDKLANQVLEHRFRVRDMIKFSEQLSTLNQDEVSAFWDYFFTFEAYWSVAKATLVHGFTFPGFSDDNFSIGDFYHPIVKSPVRNTLLLEEDKNVLLLTGPNMSGKSTLLKAIGLCVYLAHVGFTVPASTCTVPYFNTIAIAINLNDNLRDGYSHFMAEIENLRKVVRSTENSQKCFAVFDEIFRGTNVDDALDITQTTINGLTKIKGSYFLISTHLLQLEEQLHSSSYESIKEYFIECVLENETPRFTYKLKEGWSQLKIGRILFEQVGLSELLGK</sequence>
<reference evidence="6 7" key="1">
    <citation type="submission" date="2024-06" db="EMBL/GenBank/DDBJ databases">
        <title>Pontibacter populi HYL7-15.</title>
        <authorList>
            <person name="Kim M.K."/>
        </authorList>
    </citation>
    <scope>NUCLEOTIDE SEQUENCE [LARGE SCALE GENOMIC DNA]</scope>
    <source>
        <strain evidence="6 7">HYL7-15</strain>
    </source>
</reference>
<feature type="domain" description="DNA mismatch repair proteins mutS family" evidence="5">
    <location>
        <begin position="244"/>
        <end position="422"/>
    </location>
</feature>
<keyword evidence="7" id="KW-1185">Reference proteome</keyword>
<name>A0ABV1RUS9_9BACT</name>
<dbReference type="Gene3D" id="3.40.50.300">
    <property type="entry name" value="P-loop containing nucleotide triphosphate hydrolases"/>
    <property type="match status" value="1"/>
</dbReference>
<keyword evidence="1" id="KW-0547">Nucleotide-binding</keyword>
<keyword evidence="3" id="KW-0238">DNA-binding</keyword>
<dbReference type="RefSeq" id="WP_350412263.1">
    <property type="nucleotide sequence ID" value="NZ_JBEOKT010000007.1"/>
</dbReference>
<evidence type="ECO:0000256" key="1">
    <source>
        <dbReference type="ARBA" id="ARBA00022741"/>
    </source>
</evidence>
<dbReference type="PANTHER" id="PTHR11361">
    <property type="entry name" value="DNA MISMATCH REPAIR PROTEIN MUTS FAMILY MEMBER"/>
    <property type="match status" value="1"/>
</dbReference>
<evidence type="ECO:0000313" key="6">
    <source>
        <dbReference type="EMBL" id="MER2997840.1"/>
    </source>
</evidence>
<evidence type="ECO:0000313" key="7">
    <source>
        <dbReference type="Proteomes" id="UP001476807"/>
    </source>
</evidence>
<keyword evidence="4" id="KW-0175">Coiled coil</keyword>
<dbReference type="InterPro" id="IPR027417">
    <property type="entry name" value="P-loop_NTPase"/>
</dbReference>
<accession>A0ABV1RUS9</accession>
<dbReference type="InterPro" id="IPR045076">
    <property type="entry name" value="MutS"/>
</dbReference>
<evidence type="ECO:0000256" key="3">
    <source>
        <dbReference type="ARBA" id="ARBA00023125"/>
    </source>
</evidence>
<dbReference type="EMBL" id="JBEOKT010000007">
    <property type="protein sequence ID" value="MER2997840.1"/>
    <property type="molecule type" value="Genomic_DNA"/>
</dbReference>
<keyword evidence="2" id="KW-0067">ATP-binding</keyword>